<comment type="subcellular location">
    <subcellularLocation>
        <location evidence="13">Cytoplasm</location>
    </subcellularLocation>
</comment>
<evidence type="ECO:0000256" key="13">
    <source>
        <dbReference type="HAMAP-Rule" id="MF_00034"/>
    </source>
</evidence>
<comment type="cofactor">
    <cofactor evidence="13">
        <name>Mg(2+)</name>
        <dbReference type="ChEBI" id="CHEBI:18420"/>
    </cofactor>
    <text evidence="13">Binds 2 Mg(2+) ion per subunit.</text>
</comment>
<dbReference type="GO" id="GO:0003677">
    <property type="term" value="F:DNA binding"/>
    <property type="evidence" value="ECO:0007669"/>
    <property type="project" value="UniProtKB-KW"/>
</dbReference>
<dbReference type="GO" id="GO:0008821">
    <property type="term" value="F:crossover junction DNA endonuclease activity"/>
    <property type="evidence" value="ECO:0007669"/>
    <property type="project" value="UniProtKB-UniRule"/>
</dbReference>
<evidence type="ECO:0000313" key="16">
    <source>
        <dbReference type="Proteomes" id="UP000192569"/>
    </source>
</evidence>
<dbReference type="PROSITE" id="PS01321">
    <property type="entry name" value="RUVC"/>
    <property type="match status" value="1"/>
</dbReference>
<evidence type="ECO:0000256" key="4">
    <source>
        <dbReference type="ARBA" id="ARBA00022723"/>
    </source>
</evidence>
<gene>
    <name evidence="13" type="primary">ruvC</name>
    <name evidence="15" type="ORF">SAMN00808754_2597</name>
</gene>
<keyword evidence="5 13" id="KW-0255">Endonuclease</keyword>
<dbReference type="GO" id="GO:0006310">
    <property type="term" value="P:DNA recombination"/>
    <property type="evidence" value="ECO:0007669"/>
    <property type="project" value="UniProtKB-UniRule"/>
</dbReference>
<dbReference type="Gene3D" id="3.30.420.10">
    <property type="entry name" value="Ribonuclease H-like superfamily/Ribonuclease H"/>
    <property type="match status" value="1"/>
</dbReference>
<organism evidence="15 16">
    <name type="scientific">Thermanaeromonas toyohensis ToBE</name>
    <dbReference type="NCBI Taxonomy" id="698762"/>
    <lineage>
        <taxon>Bacteria</taxon>
        <taxon>Bacillati</taxon>
        <taxon>Bacillota</taxon>
        <taxon>Clostridia</taxon>
        <taxon>Neomoorellales</taxon>
        <taxon>Neomoorellaceae</taxon>
        <taxon>Thermanaeromonas</taxon>
    </lineage>
</organism>
<dbReference type="Proteomes" id="UP000192569">
    <property type="component" value="Chromosome I"/>
</dbReference>
<evidence type="ECO:0000256" key="9">
    <source>
        <dbReference type="ARBA" id="ARBA00023125"/>
    </source>
</evidence>
<keyword evidence="16" id="KW-1185">Reference proteome</keyword>
<keyword evidence="4 13" id="KW-0479">Metal-binding</keyword>
<keyword evidence="9 13" id="KW-0238">DNA-binding</keyword>
<dbReference type="InterPro" id="IPR012337">
    <property type="entry name" value="RNaseH-like_sf"/>
</dbReference>
<keyword evidence="2 13" id="KW-0963">Cytoplasm</keyword>
<dbReference type="Pfam" id="PF02075">
    <property type="entry name" value="RuvC"/>
    <property type="match status" value="1"/>
</dbReference>
<dbReference type="InterPro" id="IPR020563">
    <property type="entry name" value="X-over_junc_endoDNase_Mg_BS"/>
</dbReference>
<dbReference type="NCBIfam" id="TIGR00228">
    <property type="entry name" value="ruvC"/>
    <property type="match status" value="1"/>
</dbReference>
<dbReference type="AlphaFoldDB" id="A0A1W1VZT6"/>
<dbReference type="STRING" id="698762.SAMN00808754_2597"/>
<feature type="binding site" evidence="13">
    <location>
        <position position="140"/>
    </location>
    <ligand>
        <name>Mg(2+)</name>
        <dbReference type="ChEBI" id="CHEBI:18420"/>
        <label>1</label>
    </ligand>
</feature>
<dbReference type="FunFam" id="3.30.420.10:FF:000002">
    <property type="entry name" value="Crossover junction endodeoxyribonuclease RuvC"/>
    <property type="match status" value="1"/>
</dbReference>
<evidence type="ECO:0000256" key="11">
    <source>
        <dbReference type="ARBA" id="ARBA00023204"/>
    </source>
</evidence>
<dbReference type="GO" id="GO:0006281">
    <property type="term" value="P:DNA repair"/>
    <property type="evidence" value="ECO:0007669"/>
    <property type="project" value="UniProtKB-UniRule"/>
</dbReference>
<dbReference type="InterPro" id="IPR036397">
    <property type="entry name" value="RNaseH_sf"/>
</dbReference>
<evidence type="ECO:0000256" key="14">
    <source>
        <dbReference type="NCBIfam" id="TIGR00228"/>
    </source>
</evidence>
<keyword evidence="3 13" id="KW-0540">Nuclease</keyword>
<dbReference type="CDD" id="cd16962">
    <property type="entry name" value="RuvC"/>
    <property type="match status" value="1"/>
</dbReference>
<keyword evidence="10 13" id="KW-0233">DNA recombination</keyword>
<dbReference type="GO" id="GO:0048476">
    <property type="term" value="C:Holliday junction resolvase complex"/>
    <property type="evidence" value="ECO:0007669"/>
    <property type="project" value="UniProtKB-UniRule"/>
</dbReference>
<evidence type="ECO:0000256" key="8">
    <source>
        <dbReference type="ARBA" id="ARBA00022842"/>
    </source>
</evidence>
<evidence type="ECO:0000256" key="10">
    <source>
        <dbReference type="ARBA" id="ARBA00023172"/>
    </source>
</evidence>
<proteinExistence type="inferred from homology"/>
<dbReference type="OrthoDB" id="9805499at2"/>
<evidence type="ECO:0000256" key="1">
    <source>
        <dbReference type="ARBA" id="ARBA00009518"/>
    </source>
</evidence>
<comment type="subunit">
    <text evidence="13">Homodimer which binds Holliday junction (HJ) DNA. The HJ becomes 2-fold symmetrical on binding to RuvC with unstacked arms; it has a different conformation from HJ DNA in complex with RuvA. In the full resolvosome a probable DNA-RuvA(4)-RuvB(12)-RuvC(2) complex forms which resolves the HJ.</text>
</comment>
<sequence>MRILGIDPGTATTGYGIIEAEGSWVKVGDYGLISTSPAQPLPLRLASLYEQVLSLIHKEKPSCLAVEEIFFNRNTRTAMAVGQARGVIILAAIHAGLEIAEYTPLEVKQAVTGYGRAPKYQVQKMVQAILNLPQFPAPDDAADALAVALCHAAHQGLRGLGLDLV</sequence>
<dbReference type="GO" id="GO:0005737">
    <property type="term" value="C:cytoplasm"/>
    <property type="evidence" value="ECO:0007669"/>
    <property type="project" value="UniProtKB-SubCell"/>
</dbReference>
<feature type="binding site" evidence="13">
    <location>
        <position position="67"/>
    </location>
    <ligand>
        <name>Mg(2+)</name>
        <dbReference type="ChEBI" id="CHEBI:18420"/>
        <label>2</label>
    </ligand>
</feature>
<evidence type="ECO:0000256" key="7">
    <source>
        <dbReference type="ARBA" id="ARBA00022801"/>
    </source>
</evidence>
<evidence type="ECO:0000256" key="3">
    <source>
        <dbReference type="ARBA" id="ARBA00022722"/>
    </source>
</evidence>
<dbReference type="GO" id="GO:0000287">
    <property type="term" value="F:magnesium ion binding"/>
    <property type="evidence" value="ECO:0007669"/>
    <property type="project" value="UniProtKB-UniRule"/>
</dbReference>
<comment type="catalytic activity">
    <reaction evidence="12 13">
        <text>Endonucleolytic cleavage at a junction such as a reciprocal single-stranded crossover between two homologous DNA duplexes (Holliday junction).</text>
        <dbReference type="EC" id="3.1.21.10"/>
    </reaction>
</comment>
<keyword evidence="8 13" id="KW-0460">Magnesium</keyword>
<accession>A0A1W1VZT6</accession>
<feature type="binding site" evidence="13">
    <location>
        <position position="7"/>
    </location>
    <ligand>
        <name>Mg(2+)</name>
        <dbReference type="ChEBI" id="CHEBI:18420"/>
        <label>1</label>
    </ligand>
</feature>
<dbReference type="PANTHER" id="PTHR30194">
    <property type="entry name" value="CROSSOVER JUNCTION ENDODEOXYRIBONUCLEASE RUVC"/>
    <property type="match status" value="1"/>
</dbReference>
<reference evidence="15 16" key="1">
    <citation type="submission" date="2017-04" db="EMBL/GenBank/DDBJ databases">
        <authorList>
            <person name="Afonso C.L."/>
            <person name="Miller P.J."/>
            <person name="Scott M.A."/>
            <person name="Spackman E."/>
            <person name="Goraichik I."/>
            <person name="Dimitrov K.M."/>
            <person name="Suarez D.L."/>
            <person name="Swayne D.E."/>
        </authorList>
    </citation>
    <scope>NUCLEOTIDE SEQUENCE [LARGE SCALE GENOMIC DNA]</scope>
    <source>
        <strain evidence="15 16">ToBE</strain>
    </source>
</reference>
<dbReference type="EC" id="3.1.21.10" evidence="13 14"/>
<dbReference type="PANTHER" id="PTHR30194:SF3">
    <property type="entry name" value="CROSSOVER JUNCTION ENDODEOXYRIBONUCLEASE RUVC"/>
    <property type="match status" value="1"/>
</dbReference>
<keyword evidence="6 13" id="KW-0227">DNA damage</keyword>
<dbReference type="EMBL" id="LT838272">
    <property type="protein sequence ID" value="SMB98865.1"/>
    <property type="molecule type" value="Genomic_DNA"/>
</dbReference>
<protein>
    <recommendedName>
        <fullName evidence="13 14">Crossover junction endodeoxyribonuclease RuvC</fullName>
        <ecNumber evidence="13 14">3.1.21.10</ecNumber>
    </recommendedName>
    <alternativeName>
        <fullName evidence="13">Holliday junction nuclease RuvC</fullName>
    </alternativeName>
    <alternativeName>
        <fullName evidence="13">Holliday junction resolvase RuvC</fullName>
    </alternativeName>
</protein>
<dbReference type="HAMAP" id="MF_00034">
    <property type="entry name" value="RuvC"/>
    <property type="match status" value="1"/>
</dbReference>
<comment type="similarity">
    <text evidence="1 13">Belongs to the RuvC family.</text>
</comment>
<feature type="active site" evidence="13">
    <location>
        <position position="7"/>
    </location>
</feature>
<name>A0A1W1VZT6_9FIRM</name>
<keyword evidence="7 13" id="KW-0378">Hydrolase</keyword>
<dbReference type="InterPro" id="IPR002176">
    <property type="entry name" value="X-over_junc_endoDNase_RuvC"/>
</dbReference>
<evidence type="ECO:0000256" key="2">
    <source>
        <dbReference type="ARBA" id="ARBA00022490"/>
    </source>
</evidence>
<dbReference type="SUPFAM" id="SSF53098">
    <property type="entry name" value="Ribonuclease H-like"/>
    <property type="match status" value="1"/>
</dbReference>
<dbReference type="PRINTS" id="PR00696">
    <property type="entry name" value="RSOLVASERUVC"/>
</dbReference>
<evidence type="ECO:0000256" key="12">
    <source>
        <dbReference type="ARBA" id="ARBA00029354"/>
    </source>
</evidence>
<keyword evidence="11 13" id="KW-0234">DNA repair</keyword>
<evidence type="ECO:0000313" key="15">
    <source>
        <dbReference type="EMBL" id="SMB98865.1"/>
    </source>
</evidence>
<dbReference type="RefSeq" id="WP_084666246.1">
    <property type="nucleotide sequence ID" value="NZ_LT838272.1"/>
</dbReference>
<evidence type="ECO:0000256" key="6">
    <source>
        <dbReference type="ARBA" id="ARBA00022763"/>
    </source>
</evidence>
<feature type="active site" evidence="13">
    <location>
        <position position="140"/>
    </location>
</feature>
<comment type="function">
    <text evidence="13">The RuvA-RuvB-RuvC complex processes Holliday junction (HJ) DNA during genetic recombination and DNA repair. Endonuclease that resolves HJ intermediates. Cleaves cruciform DNA by making single-stranded nicks across the HJ at symmetrical positions within the homologous arms, yielding a 5'-phosphate and a 3'-hydroxyl group; requires a central core of homology in the junction. The consensus cleavage sequence is 5'-(A/T)TT(C/G)-3'. Cleavage occurs on the 3'-side of the TT dinucleotide at the point of strand exchange. HJ branch migration catalyzed by RuvA-RuvB allows RuvC to scan DNA until it finds its consensus sequence, where it cleaves and resolves the cruciform DNA.</text>
</comment>
<evidence type="ECO:0000256" key="5">
    <source>
        <dbReference type="ARBA" id="ARBA00022759"/>
    </source>
</evidence>
<feature type="active site" evidence="13">
    <location>
        <position position="67"/>
    </location>
</feature>
<dbReference type="NCBIfam" id="NF000711">
    <property type="entry name" value="PRK00039.2-1"/>
    <property type="match status" value="1"/>
</dbReference>